<dbReference type="EMBL" id="JBDJPC010000010">
    <property type="protein sequence ID" value="KAL1490731.1"/>
    <property type="molecule type" value="Genomic_DNA"/>
</dbReference>
<dbReference type="InterPro" id="IPR036318">
    <property type="entry name" value="FAD-bd_PCMH-like_sf"/>
</dbReference>
<keyword evidence="25" id="KW-1185">Reference proteome</keyword>
<dbReference type="InterPro" id="IPR012675">
    <property type="entry name" value="Beta-grasp_dom_sf"/>
</dbReference>
<evidence type="ECO:0000256" key="16">
    <source>
        <dbReference type="ARBA" id="ARBA00034078"/>
    </source>
</evidence>
<feature type="region of interest" description="Disordered" evidence="21">
    <location>
        <begin position="559"/>
        <end position="579"/>
    </location>
</feature>
<dbReference type="InterPro" id="IPR036683">
    <property type="entry name" value="CO_DH_flav_C_dom_sf"/>
</dbReference>
<dbReference type="GO" id="GO:0004854">
    <property type="term" value="F:xanthine dehydrogenase activity"/>
    <property type="evidence" value="ECO:0007669"/>
    <property type="project" value="UniProtKB-EC"/>
</dbReference>
<evidence type="ECO:0000259" key="22">
    <source>
        <dbReference type="PROSITE" id="PS51085"/>
    </source>
</evidence>
<dbReference type="FunFam" id="3.10.20.30:FF:000015">
    <property type="entry name" value="Aldehyde oxidase 1"/>
    <property type="match status" value="1"/>
</dbReference>
<evidence type="ECO:0000256" key="18">
    <source>
        <dbReference type="ARBA" id="ARBA00049517"/>
    </source>
</evidence>
<feature type="binding site" evidence="20">
    <location>
        <position position="124"/>
    </location>
    <ligand>
        <name>[2Fe-2S] cluster</name>
        <dbReference type="ChEBI" id="CHEBI:190135"/>
        <label>2</label>
    </ligand>
</feature>
<feature type="binding site" evidence="19">
    <location>
        <position position="430"/>
    </location>
    <ligand>
        <name>FAD</name>
        <dbReference type="ChEBI" id="CHEBI:57692"/>
    </ligand>
</feature>
<proteinExistence type="inferred from homology"/>
<evidence type="ECO:0000256" key="15">
    <source>
        <dbReference type="ARBA" id="ARBA00023140"/>
    </source>
</evidence>
<dbReference type="InterPro" id="IPR037165">
    <property type="entry name" value="AldOxase/xan_DH_Mopterin-bd_sf"/>
</dbReference>
<comment type="cofactor">
    <cofactor evidence="1 19">
        <name>FAD</name>
        <dbReference type="ChEBI" id="CHEBI:57692"/>
    </cofactor>
</comment>
<keyword evidence="10 19" id="KW-0274">FAD</keyword>
<dbReference type="Gene3D" id="3.90.1170.50">
    <property type="entry name" value="Aldehyde oxidase/xanthine dehydrogenase, a/b hammerhead"/>
    <property type="match status" value="1"/>
</dbReference>
<dbReference type="Pfam" id="PF01799">
    <property type="entry name" value="Fer2_2"/>
    <property type="match status" value="1"/>
</dbReference>
<dbReference type="SUPFAM" id="SSF54665">
    <property type="entry name" value="CO dehydrogenase molybdoprotein N-domain-like"/>
    <property type="match status" value="1"/>
</dbReference>
<dbReference type="FunFam" id="3.30.465.10:FF:000004">
    <property type="entry name" value="Xanthine dehydrogenase/oxidase"/>
    <property type="match status" value="1"/>
</dbReference>
<organism evidence="24 25">
    <name type="scientific">Hypothenemus hampei</name>
    <name type="common">Coffee berry borer</name>
    <dbReference type="NCBI Taxonomy" id="57062"/>
    <lineage>
        <taxon>Eukaryota</taxon>
        <taxon>Metazoa</taxon>
        <taxon>Ecdysozoa</taxon>
        <taxon>Arthropoda</taxon>
        <taxon>Hexapoda</taxon>
        <taxon>Insecta</taxon>
        <taxon>Pterygota</taxon>
        <taxon>Neoptera</taxon>
        <taxon>Endopterygota</taxon>
        <taxon>Coleoptera</taxon>
        <taxon>Polyphaga</taxon>
        <taxon>Cucujiformia</taxon>
        <taxon>Curculionidae</taxon>
        <taxon>Scolytinae</taxon>
        <taxon>Hypothenemus</taxon>
    </lineage>
</organism>
<dbReference type="InterPro" id="IPR016208">
    <property type="entry name" value="Ald_Oxase/xanthine_DH-like"/>
</dbReference>
<feature type="binding site" evidence="20">
    <location>
        <position position="81"/>
    </location>
    <ligand>
        <name>[2Fe-2S] cluster</name>
        <dbReference type="ChEBI" id="CHEBI:190135"/>
        <label>1</label>
    </ligand>
</feature>
<comment type="catalytic activity">
    <reaction evidence="18">
        <text>hypoxanthine + NAD(+) + H2O = xanthine + NADH + H(+)</text>
        <dbReference type="Rhea" id="RHEA:24670"/>
        <dbReference type="ChEBI" id="CHEBI:15377"/>
        <dbReference type="ChEBI" id="CHEBI:15378"/>
        <dbReference type="ChEBI" id="CHEBI:17368"/>
        <dbReference type="ChEBI" id="CHEBI:17712"/>
        <dbReference type="ChEBI" id="CHEBI:57540"/>
        <dbReference type="ChEBI" id="CHEBI:57945"/>
        <dbReference type="EC" id="1.17.1.4"/>
    </reaction>
</comment>
<evidence type="ECO:0000256" key="6">
    <source>
        <dbReference type="ARBA" id="ARBA00022505"/>
    </source>
</evidence>
<keyword evidence="6 20" id="KW-0500">Molybdenum</keyword>
<keyword evidence="7" id="KW-0285">Flavoprotein</keyword>
<dbReference type="SUPFAM" id="SSF47741">
    <property type="entry name" value="CO dehydrogenase ISP C-domain like"/>
    <property type="match status" value="1"/>
</dbReference>
<dbReference type="InterPro" id="IPR002346">
    <property type="entry name" value="Mopterin_DH_FAD-bd"/>
</dbReference>
<dbReference type="PANTHER" id="PTHR45444:SF3">
    <property type="entry name" value="XANTHINE DEHYDROGENASE"/>
    <property type="match status" value="1"/>
</dbReference>
<dbReference type="InterPro" id="IPR002888">
    <property type="entry name" value="2Fe-2S-bd"/>
</dbReference>
<evidence type="ECO:0000256" key="7">
    <source>
        <dbReference type="ARBA" id="ARBA00022630"/>
    </source>
</evidence>
<keyword evidence="9 20" id="KW-0479">Metal-binding</keyword>
<gene>
    <name evidence="24" type="ORF">ABEB36_013379</name>
</gene>
<dbReference type="FunFam" id="3.30.43.10:FF:000001">
    <property type="entry name" value="Xanthine dehydrogenase/oxidase"/>
    <property type="match status" value="1"/>
</dbReference>
<comment type="cofactor">
    <cofactor evidence="20">
        <name>Mo-molybdopterin</name>
        <dbReference type="ChEBI" id="CHEBI:71302"/>
    </cofactor>
    <text evidence="20">Binds 1 Mo-molybdopterin (Mo-MPT) cofactor per subunit.</text>
</comment>
<dbReference type="InterPro" id="IPR036010">
    <property type="entry name" value="2Fe-2S_ferredoxin-like_sf"/>
</dbReference>
<dbReference type="Gene3D" id="3.10.20.30">
    <property type="match status" value="1"/>
</dbReference>
<feature type="binding site" evidence="20">
    <location>
        <position position="156"/>
    </location>
    <ligand>
        <name>[2Fe-2S] cluster</name>
        <dbReference type="ChEBI" id="CHEBI:190135"/>
        <label>2</label>
    </ligand>
</feature>
<dbReference type="PROSITE" id="PS00197">
    <property type="entry name" value="2FE2S_FER_1"/>
    <property type="match status" value="1"/>
</dbReference>
<reference evidence="24 25" key="1">
    <citation type="submission" date="2024-05" db="EMBL/GenBank/DDBJ databases">
        <title>Genetic variation in Jamaican populations of the coffee berry borer (Hypothenemus hampei).</title>
        <authorList>
            <person name="Errbii M."/>
            <person name="Myrie A."/>
        </authorList>
    </citation>
    <scope>NUCLEOTIDE SEQUENCE [LARGE SCALE GENOMIC DNA]</scope>
    <source>
        <strain evidence="24">JA-Hopewell-2020-01-JO</strain>
        <tissue evidence="24">Whole body</tissue>
    </source>
</reference>
<keyword evidence="12 20" id="KW-0408">Iron</keyword>
<evidence type="ECO:0000256" key="1">
    <source>
        <dbReference type="ARBA" id="ARBA00001974"/>
    </source>
</evidence>
<dbReference type="InterPro" id="IPR001041">
    <property type="entry name" value="2Fe-2S_ferredoxin-type"/>
</dbReference>
<dbReference type="AlphaFoldDB" id="A0ABD1E7T9"/>
<evidence type="ECO:0000256" key="8">
    <source>
        <dbReference type="ARBA" id="ARBA00022714"/>
    </source>
</evidence>
<dbReference type="SMART" id="SM01008">
    <property type="entry name" value="Ald_Xan_dh_C"/>
    <property type="match status" value="1"/>
</dbReference>
<dbReference type="Proteomes" id="UP001566132">
    <property type="component" value="Unassembled WGS sequence"/>
</dbReference>
<dbReference type="InterPro" id="IPR014307">
    <property type="entry name" value="Xanthine_DH_ssu"/>
</dbReference>
<dbReference type="InterPro" id="IPR016167">
    <property type="entry name" value="FAD-bd_PCMH_sub1"/>
</dbReference>
<feature type="binding site" evidence="20">
    <location>
        <position position="158"/>
    </location>
    <ligand>
        <name>[2Fe-2S] cluster</name>
        <dbReference type="ChEBI" id="CHEBI:190135"/>
        <label>2</label>
    </ligand>
</feature>
<evidence type="ECO:0000259" key="23">
    <source>
        <dbReference type="PROSITE" id="PS51387"/>
    </source>
</evidence>
<evidence type="ECO:0000313" key="25">
    <source>
        <dbReference type="Proteomes" id="UP001566132"/>
    </source>
</evidence>
<feature type="binding site" evidence="19">
    <location>
        <position position="943"/>
    </location>
    <ligand>
        <name>substrate</name>
    </ligand>
</feature>
<comment type="catalytic activity">
    <reaction evidence="17">
        <text>xanthine + NAD(+) + H2O = urate + NADH + H(+)</text>
        <dbReference type="Rhea" id="RHEA:16669"/>
        <dbReference type="ChEBI" id="CHEBI:15377"/>
        <dbReference type="ChEBI" id="CHEBI:15378"/>
        <dbReference type="ChEBI" id="CHEBI:17712"/>
        <dbReference type="ChEBI" id="CHEBI:17775"/>
        <dbReference type="ChEBI" id="CHEBI:57540"/>
        <dbReference type="ChEBI" id="CHEBI:57945"/>
        <dbReference type="EC" id="1.17.1.4"/>
    </reaction>
</comment>
<dbReference type="Gene3D" id="3.30.390.50">
    <property type="entry name" value="CO dehydrogenase flavoprotein, C-terminal domain"/>
    <property type="match status" value="1"/>
</dbReference>
<dbReference type="SMART" id="SM01092">
    <property type="entry name" value="CO_deh_flav_C"/>
    <property type="match status" value="1"/>
</dbReference>
<evidence type="ECO:0000256" key="3">
    <source>
        <dbReference type="ARBA" id="ARBA00006849"/>
    </source>
</evidence>
<feature type="binding site" evidence="20">
    <location>
        <position position="56"/>
    </location>
    <ligand>
        <name>[2Fe-2S] cluster</name>
        <dbReference type="ChEBI" id="CHEBI:190135"/>
        <label>1</label>
    </ligand>
</feature>
<dbReference type="SUPFAM" id="SSF56003">
    <property type="entry name" value="Molybdenum cofactor-binding domain"/>
    <property type="match status" value="1"/>
</dbReference>
<evidence type="ECO:0000256" key="10">
    <source>
        <dbReference type="ARBA" id="ARBA00022827"/>
    </source>
</evidence>
<keyword evidence="14" id="KW-0520">NAD</keyword>
<dbReference type="GO" id="GO:0005777">
    <property type="term" value="C:peroxisome"/>
    <property type="evidence" value="ECO:0007669"/>
    <property type="project" value="UniProtKB-SubCell"/>
</dbReference>
<dbReference type="InterPro" id="IPR016169">
    <property type="entry name" value="FAD-bd_PCMH_sub2"/>
</dbReference>
<dbReference type="SUPFAM" id="SSF54292">
    <property type="entry name" value="2Fe-2S ferredoxin-like"/>
    <property type="match status" value="1"/>
</dbReference>
<dbReference type="GO" id="GO:0006145">
    <property type="term" value="P:purine nucleobase catabolic process"/>
    <property type="evidence" value="ECO:0007669"/>
    <property type="project" value="UniProtKB-ARBA"/>
</dbReference>
<feature type="binding site" evidence="20">
    <location>
        <position position="121"/>
    </location>
    <ligand>
        <name>[2Fe-2S] cluster</name>
        <dbReference type="ChEBI" id="CHEBI:190135"/>
        <label>2</label>
    </ligand>
</feature>
<evidence type="ECO:0000256" key="4">
    <source>
        <dbReference type="ARBA" id="ARBA00011738"/>
    </source>
</evidence>
<feature type="binding site" evidence="19">
    <location>
        <position position="831"/>
    </location>
    <ligand>
        <name>substrate</name>
    </ligand>
</feature>
<dbReference type="Pfam" id="PF01315">
    <property type="entry name" value="Ald_Xan_dh_C"/>
    <property type="match status" value="1"/>
</dbReference>
<dbReference type="InterPro" id="IPR006058">
    <property type="entry name" value="2Fe2S_fd_BS"/>
</dbReference>
<comment type="caution">
    <text evidence="24">The sequence shown here is derived from an EMBL/GenBank/DDBJ whole genome shotgun (WGS) entry which is preliminary data.</text>
</comment>
<evidence type="ECO:0000256" key="11">
    <source>
        <dbReference type="ARBA" id="ARBA00023002"/>
    </source>
</evidence>
<feature type="binding site" evidence="19">
    <location>
        <position position="385"/>
    </location>
    <ligand>
        <name>FAD</name>
        <dbReference type="ChEBI" id="CHEBI:57692"/>
    </ligand>
</feature>
<evidence type="ECO:0000256" key="5">
    <source>
        <dbReference type="ARBA" id="ARBA00013123"/>
    </source>
</evidence>
<comment type="cofactor">
    <cofactor evidence="16">
        <name>[2Fe-2S] cluster</name>
        <dbReference type="ChEBI" id="CHEBI:190135"/>
    </cofactor>
</comment>
<accession>A0ABD1E7T9</accession>
<feature type="binding site" evidence="20">
    <location>
        <position position="827"/>
    </location>
    <ligand>
        <name>Mo-molybdopterin</name>
        <dbReference type="ChEBI" id="CHEBI:71302"/>
    </ligand>
    <ligandPart>
        <name>Mo</name>
        <dbReference type="ChEBI" id="CHEBI:28685"/>
    </ligandPart>
</feature>
<dbReference type="InterPro" id="IPR005107">
    <property type="entry name" value="CO_DH_flav_C"/>
</dbReference>
<dbReference type="InterPro" id="IPR036884">
    <property type="entry name" value="2Fe-2S-bd_dom_sf"/>
</dbReference>
<feature type="domain" description="2Fe-2S ferredoxin-type" evidence="22">
    <location>
        <begin position="12"/>
        <end position="99"/>
    </location>
</feature>
<dbReference type="GO" id="GO:0051537">
    <property type="term" value="F:2 iron, 2 sulfur cluster binding"/>
    <property type="evidence" value="ECO:0007669"/>
    <property type="project" value="UniProtKB-KW"/>
</dbReference>
<sequence>MVIIESCKDTSSKLVFYINGKKIEDSNIDPEWTLLHYLRTKLRLCGTKLGCGEGGCGACTVMVSKFDRSTNTEIHFPVNACLAPVCSMHGLAVTTVEGIGSTKQKLHPVQERIAKAHGSQCGFCTPGMVMSMYTLLRQYPKPSMKELEEAFQGNLCRCTGYRPIIEGFKTFTEEWEVIHATSQIRTNGSSNGVCGMGDKCCKLQNGNGNVIPDKEPSDRLFEANHFTPRHPSQEPIFPPELKLSDKYDKEYLLIAGPNVTWHRPTSFEDLLDLKFKFPNAKIVVGNTEIGVETKFKKMTYPVIIQPSVVKELNEIEETLKGVRVGAAVTLNNMRAFLINQIKKHLKERTRIFKAIVDMLYWFAGKQIRSVGAIGGNIMTGSPISDMLPILMATRVELEVQNKKNGLRFITLDGNFFTGYRKTVLQSDDVLQAIHIPFSGKHQYFEAYKQARRREDDIAIVNAAVNVIFEENSNKISNISFGFGGMSFKTVTAPKTEQFMKGKAWNKETIEKAQILLLEDLPLDPSAPGGMIQYRKSLALSLFMKAYIAISEQLPKSFPKIDIEPQEESGGRGLDEREQKSSQYYTVAPEKQNKYDTVTRPIVHATAYQQASGEAIYYDDIPRFPNELFLAFVTSTRPYAKILSIDTILALKLNGVIGVIGVNDIDKNDNAWGAVIHDEKVFYFDEVTAQGQIIMGVVAEDQVTAQKAAKMVKIEYEDIEPVIISIEDAIEKRSFFNTPHLGLTHGEDLEKIFREAPNVLENQCRMGGQEHFYFEPQGLIAVPSGENDEIELYTSTQNPTEVQHLCAHTLHLHQNQIKCKVKRIGGGFGGKESKAVMIAIPSICAAQKFNRPIRCVLDRDEDMVMTGGRHPCLAKYKVAFDEKGKILGCDVDIYLNGGYSLDLSKGVCERALAHFENAYHFPACKARGWICKTNVTSNTAFRGFGGPQGMFVAENIIQDIADYLKIDRVQVSEINLYQTGCSTPYNQILENCSINKCWNECINTSQFYMRRSQVEEYNRNNRYKKRGICLIPTKFGIAFGAKFLNQGGALVNVYMDGSVLVHHGGVEMGQGIHTKIIQVVSRALEISTDKIRTASTNTYVVPNTSPTAASTGSDINGMAVLASLYIKFHLK</sequence>
<feature type="binding site" evidence="20">
    <location>
        <position position="51"/>
    </location>
    <ligand>
        <name>[2Fe-2S] cluster</name>
        <dbReference type="ChEBI" id="CHEBI:190135"/>
        <label>1</label>
    </ligand>
</feature>
<name>A0ABD1E7T9_HYPHA</name>
<dbReference type="InterPro" id="IPR016166">
    <property type="entry name" value="FAD-bd_PCMH"/>
</dbReference>
<feature type="binding site" evidence="19">
    <location>
        <position position="909"/>
    </location>
    <ligand>
        <name>substrate</name>
    </ligand>
</feature>
<dbReference type="PROSITE" id="PS51387">
    <property type="entry name" value="FAD_PCMH"/>
    <property type="match status" value="1"/>
</dbReference>
<evidence type="ECO:0000313" key="24">
    <source>
        <dbReference type="EMBL" id="KAL1490731.1"/>
    </source>
</evidence>
<feature type="binding site" evidence="19">
    <location>
        <position position="362"/>
    </location>
    <ligand>
        <name>FAD</name>
        <dbReference type="ChEBI" id="CHEBI:57692"/>
    </ligand>
</feature>
<evidence type="ECO:0000256" key="21">
    <source>
        <dbReference type="SAM" id="MobiDB-lite"/>
    </source>
</evidence>
<dbReference type="Pfam" id="PF00111">
    <property type="entry name" value="Fer2"/>
    <property type="match status" value="1"/>
</dbReference>
<dbReference type="PANTHER" id="PTHR45444">
    <property type="entry name" value="XANTHINE DEHYDROGENASE"/>
    <property type="match status" value="1"/>
</dbReference>
<dbReference type="Pfam" id="PF02738">
    <property type="entry name" value="MoCoBD_1"/>
    <property type="match status" value="1"/>
</dbReference>
<dbReference type="Pfam" id="PF20256">
    <property type="entry name" value="MoCoBD_2"/>
    <property type="match status" value="1"/>
</dbReference>
<evidence type="ECO:0000256" key="13">
    <source>
        <dbReference type="ARBA" id="ARBA00023014"/>
    </source>
</evidence>
<dbReference type="PIRSF" id="PIRSF000127">
    <property type="entry name" value="Xanthine_DH"/>
    <property type="match status" value="1"/>
</dbReference>
<dbReference type="InterPro" id="IPR000674">
    <property type="entry name" value="Ald_Oxase/Xan_DH_a/b"/>
</dbReference>
<keyword evidence="13 20" id="KW-0411">Iron-sulfur</keyword>
<dbReference type="Gene3D" id="1.10.150.120">
    <property type="entry name" value="[2Fe-2S]-binding domain"/>
    <property type="match status" value="1"/>
</dbReference>
<keyword evidence="15" id="KW-0576">Peroxisome</keyword>
<keyword evidence="8 20" id="KW-0001">2Fe-2S</keyword>
<dbReference type="GO" id="GO:0046872">
    <property type="term" value="F:metal ion binding"/>
    <property type="evidence" value="ECO:0007669"/>
    <property type="project" value="UniProtKB-KW"/>
</dbReference>
<dbReference type="Gene3D" id="3.30.43.10">
    <property type="entry name" value="Uridine Diphospho-n-acetylenolpyruvylglucosamine Reductase, domain 2"/>
    <property type="match status" value="1"/>
</dbReference>
<dbReference type="Gene3D" id="3.30.465.10">
    <property type="match status" value="1"/>
</dbReference>
<dbReference type="FunFam" id="3.90.1170.50:FF:000001">
    <property type="entry name" value="Aldehyde oxidase 1"/>
    <property type="match status" value="1"/>
</dbReference>
<evidence type="ECO:0000256" key="2">
    <source>
        <dbReference type="ARBA" id="ARBA00004275"/>
    </source>
</evidence>
<evidence type="ECO:0000256" key="17">
    <source>
        <dbReference type="ARBA" id="ARBA00049017"/>
    </source>
</evidence>
<dbReference type="EC" id="1.17.1.4" evidence="5"/>
<feature type="domain" description="FAD-binding PCMH-type" evidence="23">
    <location>
        <begin position="254"/>
        <end position="440"/>
    </location>
</feature>
<dbReference type="SUPFAM" id="SSF56176">
    <property type="entry name" value="FAD-binding/transporter-associated domain-like"/>
    <property type="match status" value="1"/>
</dbReference>
<dbReference type="FunFam" id="3.30.365.10:FF:000003">
    <property type="entry name" value="Aldehyde oxidase 1"/>
    <property type="match status" value="1"/>
</dbReference>
<dbReference type="FunFam" id="3.30.365.10:FF:000002">
    <property type="entry name" value="Xanthine dehydrogenase oxidase"/>
    <property type="match status" value="1"/>
</dbReference>
<comment type="subcellular location">
    <subcellularLocation>
        <location evidence="2">Peroxisome</location>
    </subcellularLocation>
</comment>
<feature type="binding site" evidence="20">
    <location>
        <position position="59"/>
    </location>
    <ligand>
        <name>[2Fe-2S] cluster</name>
        <dbReference type="ChEBI" id="CHEBI:190135"/>
        <label>1</label>
    </ligand>
</feature>
<dbReference type="InterPro" id="IPR008274">
    <property type="entry name" value="AldOxase/xan_DH_MoCoBD1"/>
</dbReference>
<dbReference type="Pfam" id="PF00941">
    <property type="entry name" value="FAD_binding_5"/>
    <property type="match status" value="1"/>
</dbReference>
<evidence type="ECO:0000256" key="12">
    <source>
        <dbReference type="ARBA" id="ARBA00023004"/>
    </source>
</evidence>
<evidence type="ECO:0000256" key="14">
    <source>
        <dbReference type="ARBA" id="ARBA00023027"/>
    </source>
</evidence>
<feature type="binding site" evidence="20">
    <location>
        <position position="796"/>
    </location>
    <ligand>
        <name>Mo-molybdopterin</name>
        <dbReference type="ChEBI" id="CHEBI:71302"/>
    </ligand>
    <ligandPart>
        <name>Mo</name>
        <dbReference type="ChEBI" id="CHEBI:28685"/>
    </ligandPart>
</feature>
<comment type="similarity">
    <text evidence="3">Belongs to the xanthine dehydrogenase family.</text>
</comment>
<comment type="subunit">
    <text evidence="4">Homodimer.</text>
</comment>
<evidence type="ECO:0000256" key="20">
    <source>
        <dbReference type="PIRSR" id="PIRSR000127-3"/>
    </source>
</evidence>
<dbReference type="InterPro" id="IPR046867">
    <property type="entry name" value="AldOxase/xan_DH_MoCoBD2"/>
</dbReference>
<feature type="binding site" evidence="20">
    <location>
        <position position="941"/>
    </location>
    <ligand>
        <name>Mo-molybdopterin</name>
        <dbReference type="ChEBI" id="CHEBI:71302"/>
    </ligand>
    <ligandPart>
        <name>Mo</name>
        <dbReference type="ChEBI" id="CHEBI:28685"/>
    </ligandPart>
</feature>
<feature type="binding site" evidence="19">
    <location>
        <begin position="282"/>
        <end position="289"/>
    </location>
    <ligand>
        <name>FAD</name>
        <dbReference type="ChEBI" id="CHEBI:57692"/>
    </ligand>
</feature>
<comment type="cofactor">
    <cofactor evidence="20">
        <name>[2Fe-2S] cluster</name>
        <dbReference type="ChEBI" id="CHEBI:190135"/>
    </cofactor>
    <text evidence="20">Binds 2 [2Fe-2S] clusters.</text>
</comment>
<evidence type="ECO:0000256" key="9">
    <source>
        <dbReference type="ARBA" id="ARBA00022723"/>
    </source>
</evidence>
<feature type="binding site" evidence="19">
    <location>
        <position position="448"/>
    </location>
    <ligand>
        <name>FAD</name>
        <dbReference type="ChEBI" id="CHEBI:57692"/>
    </ligand>
</feature>
<protein>
    <recommendedName>
        <fullName evidence="5">xanthine dehydrogenase</fullName>
        <ecNumber evidence="5">1.17.1.4</ecNumber>
    </recommendedName>
</protein>
<keyword evidence="11" id="KW-0560">Oxidoreductase</keyword>
<dbReference type="Gene3D" id="3.30.365.10">
    <property type="entry name" value="Aldehyde oxidase/xanthine dehydrogenase, molybdopterin binding domain"/>
    <property type="match status" value="4"/>
</dbReference>
<dbReference type="Pfam" id="PF03450">
    <property type="entry name" value="CO_deh_flav_C"/>
    <property type="match status" value="1"/>
</dbReference>
<dbReference type="PROSITE" id="PS51085">
    <property type="entry name" value="2FE2S_FER_2"/>
    <property type="match status" value="1"/>
</dbReference>
<dbReference type="InterPro" id="IPR036856">
    <property type="entry name" value="Ald_Oxase/Xan_DH_a/b_sf"/>
</dbReference>
<feature type="binding site" evidence="20">
    <location>
        <position position="1108"/>
    </location>
    <ligand>
        <name>Mo-molybdopterin</name>
        <dbReference type="ChEBI" id="CHEBI:71302"/>
    </ligand>
    <ligandPart>
        <name>Mo</name>
        <dbReference type="ChEBI" id="CHEBI:28685"/>
    </ligandPart>
</feature>
<dbReference type="SUPFAM" id="SSF55447">
    <property type="entry name" value="CO dehydrogenase flavoprotein C-terminal domain-like"/>
    <property type="match status" value="1"/>
</dbReference>
<dbReference type="NCBIfam" id="TIGR02963">
    <property type="entry name" value="xanthine_xdhA"/>
    <property type="match status" value="1"/>
</dbReference>
<evidence type="ECO:0000256" key="19">
    <source>
        <dbReference type="PIRSR" id="PIRSR000127-2"/>
    </source>
</evidence>